<keyword evidence="1" id="KW-0175">Coiled coil</keyword>
<dbReference type="AlphaFoldDB" id="A0A024T857"/>
<dbReference type="OrthoDB" id="63634at2759"/>
<reference evidence="2" key="1">
    <citation type="submission" date="2013-12" db="EMBL/GenBank/DDBJ databases">
        <title>The Genome Sequence of Aphanomyces invadans NJM9701.</title>
        <authorList>
            <consortium name="The Broad Institute Genomics Platform"/>
            <person name="Russ C."/>
            <person name="Tyler B."/>
            <person name="van West P."/>
            <person name="Dieguez-Uribeondo J."/>
            <person name="Young S.K."/>
            <person name="Zeng Q."/>
            <person name="Gargeya S."/>
            <person name="Fitzgerald M."/>
            <person name="Abouelleil A."/>
            <person name="Alvarado L."/>
            <person name="Chapman S.B."/>
            <person name="Gainer-Dewar J."/>
            <person name="Goldberg J."/>
            <person name="Griggs A."/>
            <person name="Gujja S."/>
            <person name="Hansen M."/>
            <person name="Howarth C."/>
            <person name="Imamovic A."/>
            <person name="Ireland A."/>
            <person name="Larimer J."/>
            <person name="McCowan C."/>
            <person name="Murphy C."/>
            <person name="Pearson M."/>
            <person name="Poon T.W."/>
            <person name="Priest M."/>
            <person name="Roberts A."/>
            <person name="Saif S."/>
            <person name="Shea T."/>
            <person name="Sykes S."/>
            <person name="Wortman J."/>
            <person name="Nusbaum C."/>
            <person name="Birren B."/>
        </authorList>
    </citation>
    <scope>NUCLEOTIDE SEQUENCE [LARGE SCALE GENOMIC DNA]</scope>
    <source>
        <strain evidence="2">NJM9701</strain>
    </source>
</reference>
<sequence length="152" mass="16929">MASTALVMEGSMDVDAAVESLRALKLGSDMATSLGRSKAGGFGDGHDHPVCLREHYEAMMVDQAHRAHLTAQENTQLRSMLATMEGQNQALRHTVHALEGYRDKAEAQEAQIDHLQREIKHLKQSNYSLQVYLQQMDHARSMSCAPRPPDVY</sequence>
<evidence type="ECO:0000313" key="2">
    <source>
        <dbReference type="EMBL" id="ETV90250.1"/>
    </source>
</evidence>
<protein>
    <submittedName>
        <fullName evidence="2">Uncharacterized protein</fullName>
    </submittedName>
</protein>
<accession>A0A024T857</accession>
<name>A0A024T857_9STRA</name>
<dbReference type="RefSeq" id="XP_008881125.1">
    <property type="nucleotide sequence ID" value="XM_008882903.1"/>
</dbReference>
<feature type="coiled-coil region" evidence="1">
    <location>
        <begin position="98"/>
        <end position="125"/>
    </location>
</feature>
<organism evidence="2">
    <name type="scientific">Aphanomyces invadans</name>
    <dbReference type="NCBI Taxonomy" id="157072"/>
    <lineage>
        <taxon>Eukaryota</taxon>
        <taxon>Sar</taxon>
        <taxon>Stramenopiles</taxon>
        <taxon>Oomycota</taxon>
        <taxon>Saprolegniomycetes</taxon>
        <taxon>Saprolegniales</taxon>
        <taxon>Verrucalvaceae</taxon>
        <taxon>Aphanomyces</taxon>
    </lineage>
</organism>
<dbReference type="VEuPathDB" id="FungiDB:H310_14928"/>
<gene>
    <name evidence="2" type="ORF">H310_14928</name>
</gene>
<proteinExistence type="predicted"/>
<dbReference type="GeneID" id="20091978"/>
<dbReference type="eggNOG" id="ENOG502SE5D">
    <property type="taxonomic scope" value="Eukaryota"/>
</dbReference>
<dbReference type="EMBL" id="KI914057">
    <property type="protein sequence ID" value="ETV90250.1"/>
    <property type="molecule type" value="Genomic_DNA"/>
</dbReference>
<evidence type="ECO:0000256" key="1">
    <source>
        <dbReference type="SAM" id="Coils"/>
    </source>
</evidence>